<dbReference type="InterPro" id="IPR044528">
    <property type="entry name" value="POD-like_MBL-fold"/>
</dbReference>
<keyword evidence="1" id="KW-0479">Metal-binding</keyword>
<accession>A0A8K0TCV9</accession>
<dbReference type="GO" id="GO:0050313">
    <property type="term" value="F:sulfur dioxygenase activity"/>
    <property type="evidence" value="ECO:0007669"/>
    <property type="project" value="InterPro"/>
</dbReference>
<comment type="caution">
    <text evidence="3">The sequence shown here is derived from an EMBL/GenBank/DDBJ whole genome shotgun (WGS) entry which is preliminary data.</text>
</comment>
<dbReference type="GO" id="GO:0070813">
    <property type="term" value="P:hydrogen sulfide metabolic process"/>
    <property type="evidence" value="ECO:0007669"/>
    <property type="project" value="TreeGrafter"/>
</dbReference>
<protein>
    <submittedName>
        <fullName evidence="3">Metallo-beta-lactamase domain protein</fullName>
    </submittedName>
</protein>
<proteinExistence type="predicted"/>
<dbReference type="Proteomes" id="UP000813385">
    <property type="component" value="Unassembled WGS sequence"/>
</dbReference>
<dbReference type="GO" id="GO:0046872">
    <property type="term" value="F:metal ion binding"/>
    <property type="evidence" value="ECO:0007669"/>
    <property type="project" value="UniProtKB-KW"/>
</dbReference>
<dbReference type="GO" id="GO:0006749">
    <property type="term" value="P:glutathione metabolic process"/>
    <property type="evidence" value="ECO:0007669"/>
    <property type="project" value="InterPro"/>
</dbReference>
<reference evidence="3" key="1">
    <citation type="journal article" date="2021" name="Nat. Commun.">
        <title>Genetic determinants of endophytism in the Arabidopsis root mycobiome.</title>
        <authorList>
            <person name="Mesny F."/>
            <person name="Miyauchi S."/>
            <person name="Thiergart T."/>
            <person name="Pickel B."/>
            <person name="Atanasova L."/>
            <person name="Karlsson M."/>
            <person name="Huettel B."/>
            <person name="Barry K.W."/>
            <person name="Haridas S."/>
            <person name="Chen C."/>
            <person name="Bauer D."/>
            <person name="Andreopoulos W."/>
            <person name="Pangilinan J."/>
            <person name="LaButti K."/>
            <person name="Riley R."/>
            <person name="Lipzen A."/>
            <person name="Clum A."/>
            <person name="Drula E."/>
            <person name="Henrissat B."/>
            <person name="Kohler A."/>
            <person name="Grigoriev I.V."/>
            <person name="Martin F.M."/>
            <person name="Hacquard S."/>
        </authorList>
    </citation>
    <scope>NUCLEOTIDE SEQUENCE</scope>
    <source>
        <strain evidence="3">MPI-CAGE-AT-0016</strain>
    </source>
</reference>
<dbReference type="Pfam" id="PF00753">
    <property type="entry name" value="Lactamase_B"/>
    <property type="match status" value="1"/>
</dbReference>
<keyword evidence="4" id="KW-1185">Reference proteome</keyword>
<evidence type="ECO:0000259" key="2">
    <source>
        <dbReference type="SMART" id="SM00849"/>
    </source>
</evidence>
<dbReference type="InterPro" id="IPR051682">
    <property type="entry name" value="Mito_Persulfide_Diox"/>
</dbReference>
<evidence type="ECO:0000256" key="1">
    <source>
        <dbReference type="ARBA" id="ARBA00022723"/>
    </source>
</evidence>
<dbReference type="CDD" id="cd07724">
    <property type="entry name" value="POD-like_MBL-fold"/>
    <property type="match status" value="1"/>
</dbReference>
<dbReference type="PANTHER" id="PTHR43084">
    <property type="entry name" value="PERSULFIDE DIOXYGENASE ETHE1"/>
    <property type="match status" value="1"/>
</dbReference>
<organism evidence="3 4">
    <name type="scientific">Plectosphaerella cucumerina</name>
    <dbReference type="NCBI Taxonomy" id="40658"/>
    <lineage>
        <taxon>Eukaryota</taxon>
        <taxon>Fungi</taxon>
        <taxon>Dikarya</taxon>
        <taxon>Ascomycota</taxon>
        <taxon>Pezizomycotina</taxon>
        <taxon>Sordariomycetes</taxon>
        <taxon>Hypocreomycetidae</taxon>
        <taxon>Glomerellales</taxon>
        <taxon>Plectosphaerellaceae</taxon>
        <taxon>Plectosphaerella</taxon>
    </lineage>
</organism>
<dbReference type="OrthoDB" id="449487at2759"/>
<sequence length="301" mass="33443">MAVHEPIIHHLFHPGTGTWQFVVADPVTKSAVIIDPVLDFDPAIATISTPSADELLSLVQEQGYTVERLLETHAHADHLTASGYLQARLAERQNSRPATGIGKRITQVQETFAPRYGIPLEEYQDVFDHLFEDDEVFTIGNIEAKAMHLPGHTPDHMGYLIGGNLFCGDSLFNADVGSARCDFPGGNANDLYGSVRKVLALPGHYKLWTGHDYPPGGEGRKDPLPYQTVEEQKERNKHLRDGVAEEEFVAWRRERDGGLGQPRLIHYALQVNVRGGRLPKPSSTGDQMLRMPLKLGALSRW</sequence>
<dbReference type="FunFam" id="3.60.15.10:FF:000033">
    <property type="entry name" value="MBL fold metallo-hydrolase"/>
    <property type="match status" value="1"/>
</dbReference>
<evidence type="ECO:0000313" key="4">
    <source>
        <dbReference type="Proteomes" id="UP000813385"/>
    </source>
</evidence>
<dbReference type="PANTHER" id="PTHR43084:SF1">
    <property type="entry name" value="PERSULFIDE DIOXYGENASE ETHE1, MITOCHONDRIAL"/>
    <property type="match status" value="1"/>
</dbReference>
<dbReference type="SMART" id="SM00849">
    <property type="entry name" value="Lactamase_B"/>
    <property type="match status" value="1"/>
</dbReference>
<evidence type="ECO:0000313" key="3">
    <source>
        <dbReference type="EMBL" id="KAH7357796.1"/>
    </source>
</evidence>
<dbReference type="EMBL" id="JAGPXD010000004">
    <property type="protein sequence ID" value="KAH7357796.1"/>
    <property type="molecule type" value="Genomic_DNA"/>
</dbReference>
<dbReference type="InterPro" id="IPR001279">
    <property type="entry name" value="Metallo-B-lactamas"/>
</dbReference>
<dbReference type="AlphaFoldDB" id="A0A8K0TCV9"/>
<dbReference type="SUPFAM" id="SSF56281">
    <property type="entry name" value="Metallo-hydrolase/oxidoreductase"/>
    <property type="match status" value="1"/>
</dbReference>
<gene>
    <name evidence="3" type="ORF">B0T11DRAFT_257567</name>
</gene>
<dbReference type="InterPro" id="IPR036866">
    <property type="entry name" value="RibonucZ/Hydroxyglut_hydro"/>
</dbReference>
<feature type="domain" description="Metallo-beta-lactamase" evidence="2">
    <location>
        <begin position="17"/>
        <end position="211"/>
    </location>
</feature>
<name>A0A8K0TCV9_9PEZI</name>
<dbReference type="Gene3D" id="3.60.15.10">
    <property type="entry name" value="Ribonuclease Z/Hydroxyacylglutathione hydrolase-like"/>
    <property type="match status" value="1"/>
</dbReference>